<dbReference type="SMART" id="SM00774">
    <property type="entry name" value="WRKY"/>
    <property type="match status" value="1"/>
</dbReference>
<feature type="compositionally biased region" description="Basic and acidic residues" evidence="7">
    <location>
        <begin position="279"/>
        <end position="290"/>
    </location>
</feature>
<dbReference type="Gene3D" id="2.20.25.80">
    <property type="entry name" value="WRKY domain"/>
    <property type="match status" value="1"/>
</dbReference>
<dbReference type="Pfam" id="PF03106">
    <property type="entry name" value="WRKY"/>
    <property type="match status" value="1"/>
</dbReference>
<dbReference type="InterPro" id="IPR003657">
    <property type="entry name" value="WRKY_dom"/>
</dbReference>
<dbReference type="AlphaFoldDB" id="A0A8S0PWL1"/>
<dbReference type="GO" id="GO:0003700">
    <property type="term" value="F:DNA-binding transcription factor activity"/>
    <property type="evidence" value="ECO:0007669"/>
    <property type="project" value="InterPro"/>
</dbReference>
<name>A0A8S0PWL1_OLEEU</name>
<keyword evidence="4" id="KW-0238">DNA-binding</keyword>
<feature type="region of interest" description="Disordered" evidence="7">
    <location>
        <begin position="68"/>
        <end position="116"/>
    </location>
</feature>
<feature type="region of interest" description="Disordered" evidence="7">
    <location>
        <begin position="261"/>
        <end position="290"/>
    </location>
</feature>
<dbReference type="GO" id="GO:0043565">
    <property type="term" value="F:sequence-specific DNA binding"/>
    <property type="evidence" value="ECO:0007669"/>
    <property type="project" value="InterPro"/>
</dbReference>
<dbReference type="SUPFAM" id="SSF118290">
    <property type="entry name" value="WRKY DNA-binding domain"/>
    <property type="match status" value="1"/>
</dbReference>
<dbReference type="InterPro" id="IPR044810">
    <property type="entry name" value="WRKY_plant"/>
</dbReference>
<sequence>MNTFTDLLGNEEDMNLEKSSFDWGLSDIEIPNYKPFHSPPSFLSISPSFSPSVLFDSPVLFSSSNVVPSPTTRTFADQASEEEGRKYSHFSFPSETRPSTSSSSMFPEGRNSSEKLKARVKSESAPTQGFPQEVPRFQANNQSNPNMQISQMHYAQQLQYVREQKKPDDGYNWRKYGQKQVKGSENPRSYYKCSFPNCPTKKIIQQNLDGHITEIVYKGNHNHLKPLSTRRSSSSSIQGISNYSHDNAQMKSLIISENSSASFGNDDFEQGSAMSNSRYENETEPEAKRW</sequence>
<dbReference type="InterPro" id="IPR036576">
    <property type="entry name" value="WRKY_dom_sf"/>
</dbReference>
<comment type="subcellular location">
    <subcellularLocation>
        <location evidence="1">Nucleus</location>
    </subcellularLocation>
</comment>
<feature type="domain" description="WRKY" evidence="8">
    <location>
        <begin position="168"/>
        <end position="226"/>
    </location>
</feature>
<dbReference type="PANTHER" id="PTHR31221">
    <property type="entry name" value="WRKY TRANSCRIPTION FACTOR PROTEIN 1-RELATED"/>
    <property type="match status" value="1"/>
</dbReference>
<evidence type="ECO:0000256" key="4">
    <source>
        <dbReference type="ARBA" id="ARBA00023125"/>
    </source>
</evidence>
<dbReference type="GO" id="GO:0005634">
    <property type="term" value="C:nucleus"/>
    <property type="evidence" value="ECO:0007669"/>
    <property type="project" value="UniProtKB-SubCell"/>
</dbReference>
<dbReference type="EMBL" id="CACTIH010000202">
    <property type="protein sequence ID" value="CAA2956934.1"/>
    <property type="molecule type" value="Genomic_DNA"/>
</dbReference>
<proteinExistence type="predicted"/>
<evidence type="ECO:0000313" key="10">
    <source>
        <dbReference type="Proteomes" id="UP000594638"/>
    </source>
</evidence>
<dbReference type="FunFam" id="2.20.25.80:FF:000006">
    <property type="entry name" value="WRKY transcription factor"/>
    <property type="match status" value="1"/>
</dbReference>
<evidence type="ECO:0000313" key="9">
    <source>
        <dbReference type="EMBL" id="CAA2956934.1"/>
    </source>
</evidence>
<feature type="compositionally biased region" description="Low complexity" evidence="7">
    <location>
        <begin position="90"/>
        <end position="108"/>
    </location>
</feature>
<keyword evidence="10" id="KW-1185">Reference proteome</keyword>
<dbReference type="PROSITE" id="PS50811">
    <property type="entry name" value="WRKY"/>
    <property type="match status" value="1"/>
</dbReference>
<keyword evidence="5" id="KW-0804">Transcription</keyword>
<evidence type="ECO:0000256" key="1">
    <source>
        <dbReference type="ARBA" id="ARBA00004123"/>
    </source>
</evidence>
<evidence type="ECO:0000256" key="7">
    <source>
        <dbReference type="SAM" id="MobiDB-lite"/>
    </source>
</evidence>
<evidence type="ECO:0000259" key="8">
    <source>
        <dbReference type="PROSITE" id="PS50811"/>
    </source>
</evidence>
<dbReference type="Gramene" id="OE9A109511T2">
    <property type="protein sequence ID" value="OE9A109511C2"/>
    <property type="gene ID" value="OE9A109511"/>
</dbReference>
<feature type="compositionally biased region" description="Polar residues" evidence="7">
    <location>
        <begin position="68"/>
        <end position="77"/>
    </location>
</feature>
<keyword evidence="3" id="KW-0805">Transcription regulation</keyword>
<reference evidence="9 10" key="1">
    <citation type="submission" date="2019-12" db="EMBL/GenBank/DDBJ databases">
        <authorList>
            <person name="Alioto T."/>
            <person name="Alioto T."/>
            <person name="Gomez Garrido J."/>
        </authorList>
    </citation>
    <scope>NUCLEOTIDE SEQUENCE [LARGE SCALE GENOMIC DNA]</scope>
</reference>
<evidence type="ECO:0000256" key="6">
    <source>
        <dbReference type="ARBA" id="ARBA00023242"/>
    </source>
</evidence>
<dbReference type="OrthoDB" id="5065855at2759"/>
<comment type="caution">
    <text evidence="9">The sequence shown here is derived from an EMBL/GenBank/DDBJ whole genome shotgun (WGS) entry which is preliminary data.</text>
</comment>
<dbReference type="PANTHER" id="PTHR31221:SF360">
    <property type="entry name" value="WRKY DOMAIN-CONTAINING PROTEIN"/>
    <property type="match status" value="1"/>
</dbReference>
<evidence type="ECO:0000256" key="5">
    <source>
        <dbReference type="ARBA" id="ARBA00023163"/>
    </source>
</evidence>
<accession>A0A8S0PWL1</accession>
<keyword evidence="6" id="KW-0539">Nucleus</keyword>
<keyword evidence="2" id="KW-0677">Repeat</keyword>
<organism evidence="9 10">
    <name type="scientific">Olea europaea subsp. europaea</name>
    <dbReference type="NCBI Taxonomy" id="158383"/>
    <lineage>
        <taxon>Eukaryota</taxon>
        <taxon>Viridiplantae</taxon>
        <taxon>Streptophyta</taxon>
        <taxon>Embryophyta</taxon>
        <taxon>Tracheophyta</taxon>
        <taxon>Spermatophyta</taxon>
        <taxon>Magnoliopsida</taxon>
        <taxon>eudicotyledons</taxon>
        <taxon>Gunneridae</taxon>
        <taxon>Pentapetalae</taxon>
        <taxon>asterids</taxon>
        <taxon>lamiids</taxon>
        <taxon>Lamiales</taxon>
        <taxon>Oleaceae</taxon>
        <taxon>Oleeae</taxon>
        <taxon>Olea</taxon>
    </lineage>
</organism>
<dbReference type="Proteomes" id="UP000594638">
    <property type="component" value="Unassembled WGS sequence"/>
</dbReference>
<gene>
    <name evidence="9" type="ORF">OLEA9_A109511</name>
</gene>
<evidence type="ECO:0000256" key="2">
    <source>
        <dbReference type="ARBA" id="ARBA00022737"/>
    </source>
</evidence>
<protein>
    <submittedName>
        <fullName evidence="9">Probable WRKY transcription factor 33</fullName>
    </submittedName>
</protein>
<evidence type="ECO:0000256" key="3">
    <source>
        <dbReference type="ARBA" id="ARBA00023015"/>
    </source>
</evidence>